<evidence type="ECO:0000313" key="1">
    <source>
        <dbReference type="EMBL" id="MCA6078699.1"/>
    </source>
</evidence>
<dbReference type="EMBL" id="JAIXNE010000006">
    <property type="protein sequence ID" value="MCA6078699.1"/>
    <property type="molecule type" value="Genomic_DNA"/>
</dbReference>
<evidence type="ECO:0000313" key="2">
    <source>
        <dbReference type="Proteomes" id="UP001139409"/>
    </source>
</evidence>
<comment type="caution">
    <text evidence="1">The sequence shown here is derived from an EMBL/GenBank/DDBJ whole genome shotgun (WGS) entry which is preliminary data.</text>
</comment>
<dbReference type="RefSeq" id="WP_225699552.1">
    <property type="nucleotide sequence ID" value="NZ_JAIXNE010000006.1"/>
</dbReference>
<proteinExistence type="predicted"/>
<reference evidence="1" key="1">
    <citation type="submission" date="2021-09" db="EMBL/GenBank/DDBJ databases">
        <title>Fulvivirga sp. isolated from coastal sediment.</title>
        <authorList>
            <person name="Yu H."/>
        </authorList>
    </citation>
    <scope>NUCLEOTIDE SEQUENCE</scope>
    <source>
        <strain evidence="1">1062</strain>
    </source>
</reference>
<dbReference type="InterPro" id="IPR032586">
    <property type="entry name" value="UxaE"/>
</dbReference>
<name>A0A9X1HUS5_9BACT</name>
<protein>
    <submittedName>
        <fullName evidence="1">Tagaturonate epimerase family protein</fullName>
    </submittedName>
</protein>
<dbReference type="GO" id="GO:0016853">
    <property type="term" value="F:isomerase activity"/>
    <property type="evidence" value="ECO:0007669"/>
    <property type="project" value="InterPro"/>
</dbReference>
<dbReference type="Proteomes" id="UP001139409">
    <property type="component" value="Unassembled WGS sequence"/>
</dbReference>
<accession>A0A9X1HUS5</accession>
<dbReference type="AlphaFoldDB" id="A0A9X1HUS5"/>
<keyword evidence="2" id="KW-1185">Reference proteome</keyword>
<dbReference type="Pfam" id="PF16257">
    <property type="entry name" value="UxaE"/>
    <property type="match status" value="1"/>
</dbReference>
<gene>
    <name evidence="1" type="ORF">LDX50_27745</name>
</gene>
<sequence>MELSKYSFGIGDRFGMQGSNQLKAFINLAEQGISVTPVWNKSHREHSTVGTEPLSVMEEAKNAVHETDWKDPYHVDADHITLQTVYDYLEHADFFTIDVAAQIGVHLGREEMDHYLEFFSPFSGSMQIGGSVSCEVDDTMLRKLGNNYWKAAVEAGKIYSVISEVKGTNAFIAEISMDEVPQPQNPVDLFFILKMMELNGVRLQTIAPRFPGKFNKGIDYIGNPDEFETVFRQYLTVVKSAISHFKLPENLKLSIHTGSDKFSLYPIMNRLIKEQNMGIHVKTAGTTWLEEAIGLAESGGEASEFIADIYSQAYHRIDELTANYSTVLSIDRAELKLPEVFSALSPADMAATFRHDPQDMRYNPNIRQLMHTAYKIAGENNRQFMRLVKRHQEIIGNNVYHNIMNRHLKPLFS</sequence>
<organism evidence="1 2">
    <name type="scientific">Fulvivirga sedimenti</name>
    <dbReference type="NCBI Taxonomy" id="2879465"/>
    <lineage>
        <taxon>Bacteria</taxon>
        <taxon>Pseudomonadati</taxon>
        <taxon>Bacteroidota</taxon>
        <taxon>Cytophagia</taxon>
        <taxon>Cytophagales</taxon>
        <taxon>Fulvivirgaceae</taxon>
        <taxon>Fulvivirga</taxon>
    </lineage>
</organism>